<reference evidence="10" key="2">
    <citation type="submission" date="2018-04" db="EMBL/GenBank/DDBJ databases">
        <title>OnivRS2 (Oryza nivara Reference Sequence Version 2).</title>
        <authorList>
            <person name="Zhang J."/>
            <person name="Kudrna D."/>
            <person name="Lee S."/>
            <person name="Talag J."/>
            <person name="Rajasekar S."/>
            <person name="Welchert J."/>
            <person name="Hsing Y.-I."/>
            <person name="Wing R.A."/>
        </authorList>
    </citation>
    <scope>NUCLEOTIDE SEQUENCE [LARGE SCALE GENOMIC DNA]</scope>
    <source>
        <strain evidence="10">SL10</strain>
    </source>
</reference>
<feature type="chain" id="PRO_5005116308" description="Purple acid phosphatase" evidence="8">
    <location>
        <begin position="25"/>
        <end position="943"/>
    </location>
</feature>
<dbReference type="PANTHER" id="PTHR22953">
    <property type="entry name" value="ACID PHOSPHATASE RELATED"/>
    <property type="match status" value="1"/>
</dbReference>
<dbReference type="InterPro" id="IPR039331">
    <property type="entry name" value="PAPs-like"/>
</dbReference>
<dbReference type="SUPFAM" id="SSF56300">
    <property type="entry name" value="Metallo-dependent phosphatases"/>
    <property type="match status" value="2"/>
</dbReference>
<feature type="signal peptide" evidence="8">
    <location>
        <begin position="1"/>
        <end position="24"/>
    </location>
</feature>
<dbReference type="InterPro" id="IPR029052">
    <property type="entry name" value="Metallo-depent_PP-like"/>
</dbReference>
<dbReference type="GO" id="GO:0003993">
    <property type="term" value="F:acid phosphatase activity"/>
    <property type="evidence" value="ECO:0007669"/>
    <property type="project" value="UniProtKB-EC"/>
</dbReference>
<keyword evidence="4 8" id="KW-0378">Hydrolase</keyword>
<evidence type="ECO:0000256" key="4">
    <source>
        <dbReference type="ARBA" id="ARBA00022801"/>
    </source>
</evidence>
<keyword evidence="6" id="KW-0408">Iron</keyword>
<dbReference type="InterPro" id="IPR003961">
    <property type="entry name" value="FN3_dom"/>
</dbReference>
<dbReference type="CDD" id="cd00063">
    <property type="entry name" value="FN3"/>
    <property type="match status" value="1"/>
</dbReference>
<accession>A0A0E0GI84</accession>
<dbReference type="FunFam" id="2.60.40.380:FF:000001">
    <property type="entry name" value="Fe(3+)-Zn(2+) purple acid phosphatase"/>
    <property type="match status" value="1"/>
</dbReference>
<evidence type="ECO:0000313" key="10">
    <source>
        <dbReference type="EnsemblPlants" id="ONIVA03G07240.2"/>
    </source>
</evidence>
<comment type="catalytic activity">
    <reaction evidence="8">
        <text>a phosphate monoester + H2O = an alcohol + phosphate</text>
        <dbReference type="Rhea" id="RHEA:15017"/>
        <dbReference type="ChEBI" id="CHEBI:15377"/>
        <dbReference type="ChEBI" id="CHEBI:30879"/>
        <dbReference type="ChEBI" id="CHEBI:43474"/>
        <dbReference type="ChEBI" id="CHEBI:67140"/>
        <dbReference type="EC" id="3.1.3.2"/>
    </reaction>
</comment>
<dbReference type="Gene3D" id="2.60.40.380">
    <property type="entry name" value="Purple acid phosphatase-like, N-terminal"/>
    <property type="match status" value="2"/>
</dbReference>
<protein>
    <recommendedName>
        <fullName evidence="8">Purple acid phosphatase</fullName>
        <ecNumber evidence="8">3.1.3.2</ecNumber>
    </recommendedName>
</protein>
<dbReference type="AlphaFoldDB" id="A0A0E0GI84"/>
<dbReference type="Proteomes" id="UP000006591">
    <property type="component" value="Chromosome 3"/>
</dbReference>
<keyword evidence="3 8" id="KW-0732">Signal</keyword>
<dbReference type="eggNOG" id="KOG1378">
    <property type="taxonomic scope" value="Eukaryota"/>
</dbReference>
<comment type="similarity">
    <text evidence="1 8">Belongs to the metallophosphoesterase superfamily. Purple acid phosphatase family.</text>
</comment>
<dbReference type="GO" id="GO:0046872">
    <property type="term" value="F:metal ion binding"/>
    <property type="evidence" value="ECO:0007669"/>
    <property type="project" value="UniProtKB-KW"/>
</dbReference>
<evidence type="ECO:0000256" key="3">
    <source>
        <dbReference type="ARBA" id="ARBA00022729"/>
    </source>
</evidence>
<sequence>MGMLRWGAHLLLLLLAAATWTCAGAGAGVTSEYRRKLEATVDMPLDADVFRVPPGYNAPQQVQSSSVSTTTQRATISHLFLCHQVHITLGDQTGTAMTVSWVTANELGSNTVRYGRSPEKLDRAAEGSHTRYDYFNYTSGFIHHCTLTGLTHATKYYYAMGFDHTVRTFSFTTPPKPAPDAPFKFGLIGDLGQTFDSNSTLAHYEANGGDAVLFVGDLSYADNYPLHDNNRWDTWARFVERSVAYQPWIWTAGNHELDYAPELGETVPFKPFTHRYPTPYRAAGSTEPFWYSVKIASAHVIVLASYSAYGKYTPQWTWLQEELATRVDRKLTPWLIVLMHSPWYNSNNYHYMEGETMRVQFERWLVDAKVDVVLAGHVHSYERSRRFANIDYNIVNGKATPAANVDAPVYITIGDGGNIEGIANNFTVPQPAYSAFREASFGHATLEIKNRTHAHYAWHRNHDGAKAVADAVWLTNRYWMPTNDDAACVLAVVVVVLAFLSPAARGGVTSTYRRSLQALPDMPIDADVFRPPPGFNAPEQVHITLGDQTGRAMTVSWVTPKLPDSNVVRYGLRADNLTHTANGTFRRYSFGRKYRSGFIHHATLTGLDYGTKYHYAVGSGDTASARSFSFTTPPKPGPDVPYKFGLIGDLGQTFHSNDTLSHYEACGGDAVLFIGDLSYADNHPGHDNNRWDTWARFVERSVAYQPWIWTTGNHELDFAPELGETTPFKPFTNRYPTPFGASGSTRPLWYSVRMASAHVIVLASYAAYGKYTPQWRWLEGELRRVDRAVTPWLIVCVHSPWYSSNGYHYMEGESMRVEFERWLVDAKADVVLAGHVHSYERTRRVSNVAYDIANGMATPVFNRSAPVYINIGDGGNIEGLADDFRWPQPDYSVFREASFGHATLQIVNRTHAFYEWHRNSDGVKVVADHAWFTNRYWFPTDTN</sequence>
<dbReference type="PROSITE" id="PS50853">
    <property type="entry name" value="FN3"/>
    <property type="match status" value="1"/>
</dbReference>
<evidence type="ECO:0000313" key="11">
    <source>
        <dbReference type="Proteomes" id="UP000006591"/>
    </source>
</evidence>
<organism evidence="10">
    <name type="scientific">Oryza nivara</name>
    <name type="common">Indian wild rice</name>
    <name type="synonym">Oryza sativa f. spontanea</name>
    <dbReference type="NCBI Taxonomy" id="4536"/>
    <lineage>
        <taxon>Eukaryota</taxon>
        <taxon>Viridiplantae</taxon>
        <taxon>Streptophyta</taxon>
        <taxon>Embryophyta</taxon>
        <taxon>Tracheophyta</taxon>
        <taxon>Spermatophyta</taxon>
        <taxon>Magnoliopsida</taxon>
        <taxon>Liliopsida</taxon>
        <taxon>Poales</taxon>
        <taxon>Poaceae</taxon>
        <taxon>BOP clade</taxon>
        <taxon>Oryzoideae</taxon>
        <taxon>Oryzeae</taxon>
        <taxon>Oryzinae</taxon>
        <taxon>Oryza</taxon>
    </lineage>
</organism>
<evidence type="ECO:0000259" key="9">
    <source>
        <dbReference type="PROSITE" id="PS50853"/>
    </source>
</evidence>
<proteinExistence type="inferred from homology"/>
<dbReference type="Pfam" id="PF00149">
    <property type="entry name" value="Metallophos"/>
    <property type="match status" value="2"/>
</dbReference>
<keyword evidence="5" id="KW-0862">Zinc</keyword>
<evidence type="ECO:0000256" key="1">
    <source>
        <dbReference type="ARBA" id="ARBA00008723"/>
    </source>
</evidence>
<dbReference type="PANTHER" id="PTHR22953:SF143">
    <property type="entry name" value="PURPLE ACID PHOSPHATASE"/>
    <property type="match status" value="1"/>
</dbReference>
<dbReference type="EC" id="3.1.3.2" evidence="8"/>
<name>A0A0E0GI84_ORYNI</name>
<dbReference type="SUPFAM" id="SSF49363">
    <property type="entry name" value="Purple acid phosphatase, N-terminal domain"/>
    <property type="match status" value="2"/>
</dbReference>
<dbReference type="InterPro" id="IPR041792">
    <property type="entry name" value="MPP_PAP"/>
</dbReference>
<evidence type="ECO:0000256" key="8">
    <source>
        <dbReference type="RuleBase" id="RU361203"/>
    </source>
</evidence>
<reference evidence="10" key="1">
    <citation type="submission" date="2015-04" db="UniProtKB">
        <authorList>
            <consortium name="EnsemblPlants"/>
        </authorList>
    </citation>
    <scope>IDENTIFICATION</scope>
    <source>
        <strain evidence="10">SL10</strain>
    </source>
</reference>
<keyword evidence="11" id="KW-1185">Reference proteome</keyword>
<dbReference type="Gramene" id="ONIVA03G07240.2">
    <property type="protein sequence ID" value="ONIVA03G07240.2"/>
    <property type="gene ID" value="ONIVA03G07240"/>
</dbReference>
<evidence type="ECO:0000256" key="6">
    <source>
        <dbReference type="ARBA" id="ARBA00023004"/>
    </source>
</evidence>
<evidence type="ECO:0000256" key="5">
    <source>
        <dbReference type="ARBA" id="ARBA00022833"/>
    </source>
</evidence>
<dbReference type="InterPro" id="IPR004843">
    <property type="entry name" value="Calcineurin-like_PHP"/>
</dbReference>
<feature type="domain" description="Fibronectin type-III" evidence="9">
    <location>
        <begin position="537"/>
        <end position="635"/>
    </location>
</feature>
<keyword evidence="2" id="KW-0479">Metal-binding</keyword>
<dbReference type="InterPro" id="IPR025733">
    <property type="entry name" value="PAPs_C"/>
</dbReference>
<evidence type="ECO:0000256" key="7">
    <source>
        <dbReference type="ARBA" id="ARBA00023180"/>
    </source>
</evidence>
<dbReference type="CDD" id="cd00839">
    <property type="entry name" value="MPP_PAPs"/>
    <property type="match status" value="2"/>
</dbReference>
<dbReference type="STRING" id="4536.A0A0E0GI84"/>
<dbReference type="EnsemblPlants" id="ONIVA03G07240.2">
    <property type="protein sequence ID" value="ONIVA03G07240.2"/>
    <property type="gene ID" value="ONIVA03G07240"/>
</dbReference>
<dbReference type="Pfam" id="PF16656">
    <property type="entry name" value="Pur_ac_phosph_N"/>
    <property type="match status" value="2"/>
</dbReference>
<dbReference type="InterPro" id="IPR015914">
    <property type="entry name" value="PAPs_N"/>
</dbReference>
<dbReference type="FunFam" id="3.60.21.10:FF:000034">
    <property type="entry name" value="Fe(3+)-Zn(2+) purple acid phosphatase"/>
    <property type="match status" value="2"/>
</dbReference>
<dbReference type="HOGENOM" id="CLU_008010_0_0_1"/>
<dbReference type="Pfam" id="PF14008">
    <property type="entry name" value="Metallophos_C"/>
    <property type="match status" value="2"/>
</dbReference>
<evidence type="ECO:0000256" key="2">
    <source>
        <dbReference type="ARBA" id="ARBA00022723"/>
    </source>
</evidence>
<dbReference type="InterPro" id="IPR008963">
    <property type="entry name" value="Purple_acid_Pase-like_N"/>
</dbReference>
<dbReference type="Gene3D" id="3.60.21.10">
    <property type="match status" value="2"/>
</dbReference>
<keyword evidence="7" id="KW-0325">Glycoprotein</keyword>